<comment type="similarity">
    <text evidence="1">Belongs to the outer membrane factor (OMF) (TC 1.B.17) family.</text>
</comment>
<keyword evidence="2" id="KW-0732">Signal</keyword>
<dbReference type="InterPro" id="IPR010131">
    <property type="entry name" value="MdtP/NodT-like"/>
</dbReference>
<dbReference type="PANTHER" id="PTHR30203">
    <property type="entry name" value="OUTER MEMBRANE CATION EFFLUX PROTEIN"/>
    <property type="match status" value="1"/>
</dbReference>
<dbReference type="KEGG" id="psel:GM415_15415"/>
<organism evidence="3 4">
    <name type="scientific">Pseudodesulfovibrio cashew</name>
    <dbReference type="NCBI Taxonomy" id="2678688"/>
    <lineage>
        <taxon>Bacteria</taxon>
        <taxon>Pseudomonadati</taxon>
        <taxon>Thermodesulfobacteriota</taxon>
        <taxon>Desulfovibrionia</taxon>
        <taxon>Desulfovibrionales</taxon>
        <taxon>Desulfovibrionaceae</taxon>
    </lineage>
</organism>
<evidence type="ECO:0000256" key="2">
    <source>
        <dbReference type="SAM" id="SignalP"/>
    </source>
</evidence>
<keyword evidence="4" id="KW-1185">Reference proteome</keyword>
<dbReference type="AlphaFoldDB" id="A0A6I6JF24"/>
<feature type="signal peptide" evidence="2">
    <location>
        <begin position="1"/>
        <end position="25"/>
    </location>
</feature>
<proteinExistence type="inferred from homology"/>
<evidence type="ECO:0000256" key="1">
    <source>
        <dbReference type="ARBA" id="ARBA00007613"/>
    </source>
</evidence>
<dbReference type="InterPro" id="IPR003423">
    <property type="entry name" value="OMP_efflux"/>
</dbReference>
<protein>
    <submittedName>
        <fullName evidence="3">TolC family protein</fullName>
    </submittedName>
</protein>
<dbReference type="SUPFAM" id="SSF56954">
    <property type="entry name" value="Outer membrane efflux proteins (OEP)"/>
    <property type="match status" value="1"/>
</dbReference>
<reference evidence="3 4" key="1">
    <citation type="submission" date="2019-11" db="EMBL/GenBank/DDBJ databases">
        <authorList>
            <person name="Zheng R.K."/>
            <person name="Sun C.M."/>
        </authorList>
    </citation>
    <scope>NUCLEOTIDE SEQUENCE [LARGE SCALE GENOMIC DNA]</scope>
    <source>
        <strain evidence="3 4">SRB007</strain>
    </source>
</reference>
<accession>A0A6I6JF24</accession>
<dbReference type="GO" id="GO:0015562">
    <property type="term" value="F:efflux transmembrane transporter activity"/>
    <property type="evidence" value="ECO:0007669"/>
    <property type="project" value="InterPro"/>
</dbReference>
<name>A0A6I6JF24_9BACT</name>
<dbReference type="Gene3D" id="1.20.1600.10">
    <property type="entry name" value="Outer membrane efflux proteins (OEP)"/>
    <property type="match status" value="1"/>
</dbReference>
<dbReference type="RefSeq" id="WP_158949732.1">
    <property type="nucleotide sequence ID" value="NZ_CP046400.1"/>
</dbReference>
<gene>
    <name evidence="3" type="ORF">GM415_15415</name>
</gene>
<dbReference type="Pfam" id="PF02321">
    <property type="entry name" value="OEP"/>
    <property type="match status" value="2"/>
</dbReference>
<sequence length="453" mass="50777">MKFTTPRVFTILITLTLLCVPVVHAGDSEQAVKQNGAPSSYLGDREELSDLRVFLKLAAENNNELRASFQKWQAAVKKAVGADTLPDPKFSFGYYTTPLETRGGPARYRYGLSQTLPFFGKLGYKEQMALREADGFKAKFDSLKLTTFFEVKKIYYEYSYLARAIEITKENIELMKYLEKIATARYTTGSAKHSDIIRPQVELGKLEDRLNSLNDLQRPLAASLNAFLDRPADTAIPFPDSIPVMSFTEPEDTLFDDIRANPNLTYWETVVAKEEAGKNLAESNYFPDFTFGVDVTEVDDARNPGVMGDGQNPIMTSMSFNIPIWLNAREAAVDESQAKILAAKRSRAGLERKLTAGLELALYKYRDAGRKIGLYRDTLVPKAEQSLGVTMEAFMTGRGTSLDLIDAEQTLLELQLAYYRALTDQAQRLAEIETIVGRELPCQFHGSLLKKTQ</sequence>
<feature type="chain" id="PRO_5026005674" evidence="2">
    <location>
        <begin position="26"/>
        <end position="453"/>
    </location>
</feature>
<dbReference type="Proteomes" id="UP000428328">
    <property type="component" value="Chromosome"/>
</dbReference>
<dbReference type="EMBL" id="CP046400">
    <property type="protein sequence ID" value="QGY41446.1"/>
    <property type="molecule type" value="Genomic_DNA"/>
</dbReference>
<evidence type="ECO:0000313" key="4">
    <source>
        <dbReference type="Proteomes" id="UP000428328"/>
    </source>
</evidence>
<evidence type="ECO:0000313" key="3">
    <source>
        <dbReference type="EMBL" id="QGY41446.1"/>
    </source>
</evidence>
<dbReference type="PANTHER" id="PTHR30203:SF24">
    <property type="entry name" value="BLR4935 PROTEIN"/>
    <property type="match status" value="1"/>
</dbReference>